<keyword evidence="1" id="KW-0143">Chaperone</keyword>
<name>A0AA41L2E2_9BURK</name>
<proteinExistence type="predicted"/>
<dbReference type="CDD" id="cd06257">
    <property type="entry name" value="DnaJ"/>
    <property type="match status" value="1"/>
</dbReference>
<dbReference type="PANTHER" id="PTHR44360">
    <property type="entry name" value="DNAJ HOMOLOG SUBFAMILY B MEMBER 9"/>
    <property type="match status" value="1"/>
</dbReference>
<dbReference type="GO" id="GO:0051087">
    <property type="term" value="F:protein-folding chaperone binding"/>
    <property type="evidence" value="ECO:0007669"/>
    <property type="project" value="TreeGrafter"/>
</dbReference>
<dbReference type="PROSITE" id="PS50076">
    <property type="entry name" value="DNAJ_2"/>
    <property type="match status" value="1"/>
</dbReference>
<evidence type="ECO:0000313" key="4">
    <source>
        <dbReference type="EMBL" id="MCP2010521.1"/>
    </source>
</evidence>
<reference evidence="4" key="2">
    <citation type="submission" date="2022-03" db="EMBL/GenBank/DDBJ databases">
        <title>Genome Encyclopedia of Bacteria and Archaea VI: Functional Genomics of Type Strains.</title>
        <authorList>
            <person name="Whitman W."/>
        </authorList>
    </citation>
    <scope>NUCLEOTIDE SEQUENCE</scope>
    <source>
        <strain evidence="4">HSC-15S17</strain>
    </source>
</reference>
<dbReference type="GO" id="GO:0036503">
    <property type="term" value="P:ERAD pathway"/>
    <property type="evidence" value="ECO:0007669"/>
    <property type="project" value="TreeGrafter"/>
</dbReference>
<evidence type="ECO:0000259" key="2">
    <source>
        <dbReference type="PROSITE" id="PS50076"/>
    </source>
</evidence>
<keyword evidence="6" id="KW-1185">Reference proteome</keyword>
<sequence length="97" mass="11260">MENYYNTLGVAPNATDDEIKKIYRSLAMRFHPDRNQTPGAEARFKAITKAYEILSDPVKREEYNQRVNHRIIIDPEAEAYQLWRAVFNLHGTVLPPA</sequence>
<evidence type="ECO:0000313" key="6">
    <source>
        <dbReference type="Proteomes" id="UP001162889"/>
    </source>
</evidence>
<dbReference type="PANTHER" id="PTHR44360:SF1">
    <property type="entry name" value="DNAJ HOMOLOG SUBFAMILY B MEMBER 9"/>
    <property type="match status" value="1"/>
</dbReference>
<evidence type="ECO:0000256" key="1">
    <source>
        <dbReference type="ARBA" id="ARBA00023186"/>
    </source>
</evidence>
<protein>
    <submittedName>
        <fullName evidence="3">J domain-containing protein</fullName>
    </submittedName>
    <submittedName>
        <fullName evidence="4">Molecular chaperone DnaJ</fullName>
    </submittedName>
</protein>
<dbReference type="InterPro" id="IPR018253">
    <property type="entry name" value="DnaJ_domain_CS"/>
</dbReference>
<feature type="domain" description="J" evidence="2">
    <location>
        <begin position="3"/>
        <end position="67"/>
    </location>
</feature>
<accession>A0AA41L2E2</accession>
<dbReference type="GO" id="GO:0051787">
    <property type="term" value="F:misfolded protein binding"/>
    <property type="evidence" value="ECO:0007669"/>
    <property type="project" value="TreeGrafter"/>
</dbReference>
<dbReference type="InterPro" id="IPR051948">
    <property type="entry name" value="Hsp70_co-chaperone_J-domain"/>
</dbReference>
<dbReference type="EMBL" id="JAHTGR010000002">
    <property type="protein sequence ID" value="MBV6320154.1"/>
    <property type="molecule type" value="Genomic_DNA"/>
</dbReference>
<comment type="caution">
    <text evidence="3">The sequence shown here is derived from an EMBL/GenBank/DDBJ whole genome shotgun (WGS) entry which is preliminary data.</text>
</comment>
<dbReference type="PROSITE" id="PS00636">
    <property type="entry name" value="DNAJ_1"/>
    <property type="match status" value="1"/>
</dbReference>
<dbReference type="Proteomes" id="UP001155901">
    <property type="component" value="Unassembled WGS sequence"/>
</dbReference>
<reference evidence="3" key="1">
    <citation type="submission" date="2021-07" db="EMBL/GenBank/DDBJ databases">
        <title>Characterization of violacein-producing bacteria and related species.</title>
        <authorList>
            <person name="Wilson H.S."/>
            <person name="De Leon M.E."/>
        </authorList>
    </citation>
    <scope>NUCLEOTIDE SEQUENCE</scope>
    <source>
        <strain evidence="3">HSC-15S17</strain>
    </source>
</reference>
<evidence type="ECO:0000313" key="3">
    <source>
        <dbReference type="EMBL" id="MBV6320154.1"/>
    </source>
</evidence>
<dbReference type="AlphaFoldDB" id="A0AA41L2E2"/>
<dbReference type="RefSeq" id="WP_217940859.1">
    <property type="nucleotide sequence ID" value="NZ_JAHTGR010000002.1"/>
</dbReference>
<organism evidence="3 5">
    <name type="scientific">Duganella violaceipulchra</name>
    <dbReference type="NCBI Taxonomy" id="2849652"/>
    <lineage>
        <taxon>Bacteria</taxon>
        <taxon>Pseudomonadati</taxon>
        <taxon>Pseudomonadota</taxon>
        <taxon>Betaproteobacteria</taxon>
        <taxon>Burkholderiales</taxon>
        <taxon>Oxalobacteraceae</taxon>
        <taxon>Telluria group</taxon>
        <taxon>Duganella</taxon>
    </lineage>
</organism>
<dbReference type="Proteomes" id="UP001162889">
    <property type="component" value="Unassembled WGS sequence"/>
</dbReference>
<dbReference type="InterPro" id="IPR001623">
    <property type="entry name" value="DnaJ_domain"/>
</dbReference>
<dbReference type="Pfam" id="PF00226">
    <property type="entry name" value="DnaJ"/>
    <property type="match status" value="1"/>
</dbReference>
<dbReference type="SMART" id="SM00271">
    <property type="entry name" value="DnaJ"/>
    <property type="match status" value="1"/>
</dbReference>
<evidence type="ECO:0000313" key="5">
    <source>
        <dbReference type="Proteomes" id="UP001155901"/>
    </source>
</evidence>
<dbReference type="EMBL" id="JALJZU010000008">
    <property type="protein sequence ID" value="MCP2010521.1"/>
    <property type="molecule type" value="Genomic_DNA"/>
</dbReference>
<gene>
    <name evidence="3" type="ORF">KVP70_04340</name>
    <name evidence="4" type="ORF">L1274_004261</name>
</gene>